<feature type="compositionally biased region" description="Polar residues" evidence="3">
    <location>
        <begin position="1347"/>
        <end position="1359"/>
    </location>
</feature>
<feature type="compositionally biased region" description="Basic and acidic residues" evidence="3">
    <location>
        <begin position="1460"/>
        <end position="1476"/>
    </location>
</feature>
<dbReference type="GO" id="GO:0006338">
    <property type="term" value="P:chromatin remodeling"/>
    <property type="evidence" value="ECO:0007669"/>
    <property type="project" value="TreeGrafter"/>
</dbReference>
<keyword evidence="6" id="KW-1185">Reference proteome</keyword>
<proteinExistence type="inferred from homology"/>
<feature type="compositionally biased region" description="Low complexity" evidence="3">
    <location>
        <begin position="1360"/>
        <end position="1378"/>
    </location>
</feature>
<dbReference type="GO" id="GO:0016491">
    <property type="term" value="F:oxidoreductase activity"/>
    <property type="evidence" value="ECO:0007669"/>
    <property type="project" value="UniProtKB-KW"/>
</dbReference>
<gene>
    <name evidence="5" type="primary">Cnig_chr_I.g3738</name>
    <name evidence="5" type="ORF">B9Z55_003738</name>
</gene>
<accession>A0A2G5VRQ4</accession>
<dbReference type="PANTHER" id="PTHR10742">
    <property type="entry name" value="FLAVIN MONOAMINE OXIDASE"/>
    <property type="match status" value="1"/>
</dbReference>
<evidence type="ECO:0000313" key="5">
    <source>
        <dbReference type="EMBL" id="PIC54515.1"/>
    </source>
</evidence>
<evidence type="ECO:0000259" key="4">
    <source>
        <dbReference type="Pfam" id="PF01593"/>
    </source>
</evidence>
<reference evidence="6" key="1">
    <citation type="submission" date="2017-10" db="EMBL/GenBank/DDBJ databases">
        <title>Rapid genome shrinkage in a self-fertile nematode reveals novel sperm competition proteins.</title>
        <authorList>
            <person name="Yin D."/>
            <person name="Schwarz E.M."/>
            <person name="Thomas C.G."/>
            <person name="Felde R.L."/>
            <person name="Korf I.F."/>
            <person name="Cutter A.D."/>
            <person name="Schartner C.M."/>
            <person name="Ralston E.J."/>
            <person name="Meyer B.J."/>
            <person name="Haag E.S."/>
        </authorList>
    </citation>
    <scope>NUCLEOTIDE SEQUENCE [LARGE SCALE GENOMIC DNA]</scope>
    <source>
        <strain evidence="6">JU1422</strain>
    </source>
</reference>
<organism evidence="5 6">
    <name type="scientific">Caenorhabditis nigoni</name>
    <dbReference type="NCBI Taxonomy" id="1611254"/>
    <lineage>
        <taxon>Eukaryota</taxon>
        <taxon>Metazoa</taxon>
        <taxon>Ecdysozoa</taxon>
        <taxon>Nematoda</taxon>
        <taxon>Chromadorea</taxon>
        <taxon>Rhabditida</taxon>
        <taxon>Rhabditina</taxon>
        <taxon>Rhabditomorpha</taxon>
        <taxon>Rhabditoidea</taxon>
        <taxon>Rhabditidae</taxon>
        <taxon>Peloderinae</taxon>
        <taxon>Caenorhabditis</taxon>
    </lineage>
</organism>
<dbReference type="FunFam" id="3.90.660.10:FF:000052">
    <property type="match status" value="1"/>
</dbReference>
<name>A0A2G5VRQ4_9PELO</name>
<feature type="compositionally biased region" description="Basic and acidic residues" evidence="3">
    <location>
        <begin position="1318"/>
        <end position="1330"/>
    </location>
</feature>
<dbReference type="STRING" id="1611254.A0A2G5VRQ4"/>
<sequence length="1476" mass="167923">MEGHIFGIRESCDYSGIWIYGDISRHQKTWMAISLASENLAITLASGYMGIYQGIRRHGGPYLWHQRILRLLWHLDILGYIKASEDMEGHIFGIRESCDYSGIWIYGDISRHQKTWRAISLASENLAITLASGYTGIYQGIRRHGGPYLWHQRILRLLWHLDIWGYIKASEDMEGHIFGIRESCDYSGIWIYWDISRHQKTWMAISLASENLAITLASGYMGIYQGIRRHGGPYLWHQRILRLLWHLDIWGYIKASEDMDGHIFGIRESYDYSGIWIYGDISRHQKTWMAISLASENLTITLASGYMGIYQGIRRHGWPYLWHQRILRLLWHLDIWGYIKASEDMDGHIFGIRESYDYSGIWIYGDISRHQKTWMAISLASENLTITLASGYMGIYQGIRRHGWPYLWHQRILRLLWHLDIWGYIKASEDMDGHIFGIRESYDYSGIWIYGDISQASEDMDGHIFGIRESYDYSGIWIYGDISRHQKTWMAISLASENLTITLASGYMGYIKASEDMDGHIFGIRESYDYSGIWIYGDISRHQKTWMAISLASENLTITLASGYMGIYQGIRRHGWPYLWHQRILRLLWHLDIWGYIKASEDMDGHIFGIRESYDYSGIWIYGDISQASEDMDGHIFGIRESFDYSGIWICHRHQGNIVQYLTRHGIINYGRYTRTTKISRFLVRSERKVIVIGAGAAGISAATQLTSFGFDVIILEARARIGGRIQSFKTKRGNIIETGADTLRHVECSPMAALLTQVGPQGQQQAMLDEHAVFDFTTIFSDGKPLNEDKINMFLRHYDASKGALQFQSHQKEHRDENGRWISRQQAYENIINMCERGTLIKYYNHTKQLEEVARAKELHFKQMKVARNTAIMAENRLKRMEGKDEAEIDPLLRRSLKRDIVTALDKFEEISNAYEAAESSWQLLSSTPQAKQFMHPGSDFSTYNFMLGFEEYLIGAQLEKVQFSADSAVNKSLGVSTRISQGLHALLLHQVRNRNMEILLNNRVMDIDYSRENSVKLTVKNEKDEIVEMDAAFVVCTLPIGVLKKTIINDERAPTFTPRLHPKKIQAIRRMGSGLVNKCILEFEKAFWTTATSSRASQFVTVSPNVKTRGCLSIWSSTPKSTVLTTYIIGENADHELPDEVIIQNAMTILQKTFGNQCPRSPVSAHVTRWQNDELAFGSGSYMSLLTEKSDFDELMRPLETKDGKNRVYFAGEHTSLAYNSTVQGAWISGARAAAELTNEHIGIGFVDMAAIERAEKGEEDLEDDQDENAIIEVDRDGPMRQEDYEQLERMEIEAQMQLHEALAAIEAVQSAGEAVRRGTGEPIEGFRRGPRTPDSQRVFGAVNRASNVPSEAMDTSENVPEAPEATENAPESSENVQSAPEALEAVENAPEAPQAQENAPEAILDASEAQMDAPEASQAQEAEIDSPEASQAPQALEDTPEAAEPAPEDVQGPSEEPQAKKAKIEEEEDSSKA</sequence>
<comment type="similarity">
    <text evidence="1">Belongs to the flavin monoamine oxidase family.</text>
</comment>
<protein>
    <recommendedName>
        <fullName evidence="4">Amine oxidase domain-containing protein</fullName>
    </recommendedName>
</protein>
<dbReference type="SUPFAM" id="SSF51905">
    <property type="entry name" value="FAD/NAD(P)-binding domain"/>
    <property type="match status" value="1"/>
</dbReference>
<dbReference type="OrthoDB" id="9982100at2759"/>
<dbReference type="InterPro" id="IPR050281">
    <property type="entry name" value="Flavin_monoamine_oxidase"/>
</dbReference>
<evidence type="ECO:0000256" key="2">
    <source>
        <dbReference type="ARBA" id="ARBA00023002"/>
    </source>
</evidence>
<evidence type="ECO:0000256" key="3">
    <source>
        <dbReference type="SAM" id="MobiDB-lite"/>
    </source>
</evidence>
<feature type="compositionally biased region" description="Low complexity" evidence="3">
    <location>
        <begin position="1388"/>
        <end position="1405"/>
    </location>
</feature>
<dbReference type="SUPFAM" id="SSF54373">
    <property type="entry name" value="FAD-linked reductases, C-terminal domain"/>
    <property type="match status" value="1"/>
</dbReference>
<feature type="domain" description="Amine oxidase" evidence="4">
    <location>
        <begin position="698"/>
        <end position="1239"/>
    </location>
</feature>
<dbReference type="Pfam" id="PF01593">
    <property type="entry name" value="Amino_oxidase"/>
    <property type="match status" value="1"/>
</dbReference>
<dbReference type="PANTHER" id="PTHR10742:SF386">
    <property type="entry name" value="LYSINE-SPECIFIC HISTONE DEMETHYLASE 1A"/>
    <property type="match status" value="1"/>
</dbReference>
<dbReference type="EMBL" id="PDUG01000001">
    <property type="protein sequence ID" value="PIC54515.1"/>
    <property type="molecule type" value="Genomic_DNA"/>
</dbReference>
<comment type="caution">
    <text evidence="5">The sequence shown here is derived from an EMBL/GenBank/DDBJ whole genome shotgun (WGS) entry which is preliminary data.</text>
</comment>
<evidence type="ECO:0000256" key="1">
    <source>
        <dbReference type="ARBA" id="ARBA00005995"/>
    </source>
</evidence>
<feature type="region of interest" description="Disordered" evidence="3">
    <location>
        <begin position="1318"/>
        <end position="1476"/>
    </location>
</feature>
<dbReference type="InterPro" id="IPR002937">
    <property type="entry name" value="Amino_oxidase"/>
</dbReference>
<keyword evidence="2" id="KW-0560">Oxidoreductase</keyword>
<dbReference type="Gene3D" id="3.50.50.60">
    <property type="entry name" value="FAD/NAD(P)-binding domain"/>
    <property type="match status" value="2"/>
</dbReference>
<dbReference type="FunFam" id="3.50.50.60:FF:000748">
    <property type="entry name" value="Probable lysine-specific histone demethylase 1"/>
    <property type="match status" value="1"/>
</dbReference>
<dbReference type="Proteomes" id="UP000230233">
    <property type="component" value="Chromosome I"/>
</dbReference>
<dbReference type="GO" id="GO:0003682">
    <property type="term" value="F:chromatin binding"/>
    <property type="evidence" value="ECO:0007669"/>
    <property type="project" value="TreeGrafter"/>
</dbReference>
<evidence type="ECO:0000313" key="6">
    <source>
        <dbReference type="Proteomes" id="UP000230233"/>
    </source>
</evidence>
<dbReference type="GO" id="GO:0050660">
    <property type="term" value="F:flavin adenine dinucleotide binding"/>
    <property type="evidence" value="ECO:0007669"/>
    <property type="project" value="TreeGrafter"/>
</dbReference>
<dbReference type="InterPro" id="IPR036188">
    <property type="entry name" value="FAD/NAD-bd_sf"/>
</dbReference>